<evidence type="ECO:0000256" key="3">
    <source>
        <dbReference type="ARBA" id="ARBA00022840"/>
    </source>
</evidence>
<dbReference type="NCBIfam" id="TIGR01727">
    <property type="entry name" value="oligo_HPY"/>
    <property type="match status" value="1"/>
</dbReference>
<dbReference type="CDD" id="cd03257">
    <property type="entry name" value="ABC_NikE_OppD_transporters"/>
    <property type="match status" value="1"/>
</dbReference>
<dbReference type="PANTHER" id="PTHR43776:SF8">
    <property type="entry name" value="ABC TRANSPORTER, ATP-BINDING PROTEIN"/>
    <property type="match status" value="1"/>
</dbReference>
<evidence type="ECO:0000259" key="4">
    <source>
        <dbReference type="PROSITE" id="PS50893"/>
    </source>
</evidence>
<dbReference type="EMBL" id="JAPOHA010000005">
    <property type="protein sequence ID" value="MCY1713817.1"/>
    <property type="molecule type" value="Genomic_DNA"/>
</dbReference>
<dbReference type="Pfam" id="PF08352">
    <property type="entry name" value="oligo_HPY"/>
    <property type="match status" value="1"/>
</dbReference>
<feature type="domain" description="ABC transporter" evidence="4">
    <location>
        <begin position="6"/>
        <end position="255"/>
    </location>
</feature>
<dbReference type="SUPFAM" id="SSF52540">
    <property type="entry name" value="P-loop containing nucleoside triphosphate hydrolases"/>
    <property type="match status" value="1"/>
</dbReference>
<dbReference type="InterPro" id="IPR003593">
    <property type="entry name" value="AAA+_ATPase"/>
</dbReference>
<proteinExistence type="predicted"/>
<evidence type="ECO:0000256" key="2">
    <source>
        <dbReference type="ARBA" id="ARBA00022741"/>
    </source>
</evidence>
<keyword evidence="3 5" id="KW-0067">ATP-binding</keyword>
<organism evidence="5 6">
    <name type="scientific">Caproiciproducens galactitolivorans</name>
    <dbReference type="NCBI Taxonomy" id="642589"/>
    <lineage>
        <taxon>Bacteria</taxon>
        <taxon>Bacillati</taxon>
        <taxon>Bacillota</taxon>
        <taxon>Clostridia</taxon>
        <taxon>Eubacteriales</taxon>
        <taxon>Acutalibacteraceae</taxon>
        <taxon>Caproiciproducens</taxon>
    </lineage>
</organism>
<dbReference type="PANTHER" id="PTHR43776">
    <property type="entry name" value="TRANSPORT ATP-BINDING PROTEIN"/>
    <property type="match status" value="1"/>
</dbReference>
<name>A0ABT4BSF9_9FIRM</name>
<protein>
    <submittedName>
        <fullName evidence="5">Dipeptide ABC transporter ATP-binding protein</fullName>
    </submittedName>
</protein>
<sequence length="320" mass="35833">MSEPLVVVKDLVKTFASSKGLLSPKKYVHAVTDVSFTINPKETFALVGESGCGKSTTGRLVMRLLHPDSGRVFFDGTDITDYTENQMRPLRSDMQMVFQDPYGSLNPRIKIEDLIAEPLKIHTKLSAEERRKAVHELLEVVGLRPEHADRYPHEFSGGQRQRIGIARALSVRPKLIVADEPVSALDVSIQAQVLNLLKELQQKYELTYLFISHNLSVVEMIADKIGVMYMGKLVESAPKEELYSNPLHPYTKALLSAVPIPDPTHKHNRIILKGDLPSPVNPPSGCMFHTRCPNCTEQCKAEKPVLREVSKDHFVACPYV</sequence>
<keyword evidence="1" id="KW-0813">Transport</keyword>
<comment type="caution">
    <text evidence="5">The sequence shown here is derived from an EMBL/GenBank/DDBJ whole genome shotgun (WGS) entry which is preliminary data.</text>
</comment>
<keyword evidence="2" id="KW-0547">Nucleotide-binding</keyword>
<dbReference type="Pfam" id="PF00005">
    <property type="entry name" value="ABC_tran"/>
    <property type="match status" value="1"/>
</dbReference>
<dbReference type="InterPro" id="IPR017871">
    <property type="entry name" value="ABC_transporter-like_CS"/>
</dbReference>
<reference evidence="5 6" key="1">
    <citation type="submission" date="2022-11" db="EMBL/GenBank/DDBJ databases">
        <authorList>
            <person name="Caiyu Z."/>
        </authorList>
    </citation>
    <scope>NUCLEOTIDE SEQUENCE [LARGE SCALE GENOMIC DNA]</scope>
    <source>
        <strain evidence="5 6">YR-4</strain>
    </source>
</reference>
<dbReference type="Gene3D" id="3.40.50.300">
    <property type="entry name" value="P-loop containing nucleotide triphosphate hydrolases"/>
    <property type="match status" value="1"/>
</dbReference>
<dbReference type="InterPro" id="IPR027417">
    <property type="entry name" value="P-loop_NTPase"/>
</dbReference>
<dbReference type="NCBIfam" id="NF008453">
    <property type="entry name" value="PRK11308.1"/>
    <property type="match status" value="1"/>
</dbReference>
<dbReference type="InterPro" id="IPR013563">
    <property type="entry name" value="Oligopep_ABC_C"/>
</dbReference>
<dbReference type="Proteomes" id="UP001082703">
    <property type="component" value="Unassembled WGS sequence"/>
</dbReference>
<dbReference type="PROSITE" id="PS00211">
    <property type="entry name" value="ABC_TRANSPORTER_1"/>
    <property type="match status" value="1"/>
</dbReference>
<evidence type="ECO:0000313" key="5">
    <source>
        <dbReference type="EMBL" id="MCY1713817.1"/>
    </source>
</evidence>
<dbReference type="GO" id="GO:0005524">
    <property type="term" value="F:ATP binding"/>
    <property type="evidence" value="ECO:0007669"/>
    <property type="project" value="UniProtKB-KW"/>
</dbReference>
<dbReference type="PROSITE" id="PS50893">
    <property type="entry name" value="ABC_TRANSPORTER_2"/>
    <property type="match status" value="1"/>
</dbReference>
<keyword evidence="6" id="KW-1185">Reference proteome</keyword>
<evidence type="ECO:0000256" key="1">
    <source>
        <dbReference type="ARBA" id="ARBA00022448"/>
    </source>
</evidence>
<gene>
    <name evidence="5" type="ORF">OUY18_06075</name>
</gene>
<dbReference type="InterPro" id="IPR050319">
    <property type="entry name" value="ABC_transp_ATP-bind"/>
</dbReference>
<dbReference type="SMART" id="SM00382">
    <property type="entry name" value="AAA"/>
    <property type="match status" value="1"/>
</dbReference>
<evidence type="ECO:0000313" key="6">
    <source>
        <dbReference type="Proteomes" id="UP001082703"/>
    </source>
</evidence>
<dbReference type="RefSeq" id="WP_268057857.1">
    <property type="nucleotide sequence ID" value="NZ_JAPOHA010000005.1"/>
</dbReference>
<dbReference type="InterPro" id="IPR003439">
    <property type="entry name" value="ABC_transporter-like_ATP-bd"/>
</dbReference>
<accession>A0ABT4BSF9</accession>